<dbReference type="CDD" id="cd05286">
    <property type="entry name" value="QOR2"/>
    <property type="match status" value="1"/>
</dbReference>
<keyword evidence="1" id="KW-0521">NADP</keyword>
<comment type="caution">
    <text evidence="4">The sequence shown here is derived from an EMBL/GenBank/DDBJ whole genome shotgun (WGS) entry which is preliminary data.</text>
</comment>
<dbReference type="InterPro" id="IPR013154">
    <property type="entry name" value="ADH-like_N"/>
</dbReference>
<dbReference type="Pfam" id="PF00107">
    <property type="entry name" value="ADH_zinc_N"/>
    <property type="match status" value="1"/>
</dbReference>
<dbReference type="GO" id="GO:0008270">
    <property type="term" value="F:zinc ion binding"/>
    <property type="evidence" value="ECO:0007669"/>
    <property type="project" value="InterPro"/>
</dbReference>
<dbReference type="SMART" id="SM00829">
    <property type="entry name" value="PKS_ER"/>
    <property type="match status" value="1"/>
</dbReference>
<evidence type="ECO:0000256" key="1">
    <source>
        <dbReference type="ARBA" id="ARBA00022857"/>
    </source>
</evidence>
<reference evidence="4 5" key="1">
    <citation type="journal article" date="2019" name="Nat. Microbiol.">
        <title>Mediterranean grassland soil C-N compound turnover is dependent on rainfall and depth, and is mediated by genomically divergent microorganisms.</title>
        <authorList>
            <person name="Diamond S."/>
            <person name="Andeer P.F."/>
            <person name="Li Z."/>
            <person name="Crits-Christoph A."/>
            <person name="Burstein D."/>
            <person name="Anantharaman K."/>
            <person name="Lane K.R."/>
            <person name="Thomas B.C."/>
            <person name="Pan C."/>
            <person name="Northen T.R."/>
            <person name="Banfield J.F."/>
        </authorList>
    </citation>
    <scope>NUCLEOTIDE SEQUENCE [LARGE SCALE GENOMIC DNA]</scope>
    <source>
        <strain evidence="4">WS_3</strain>
    </source>
</reference>
<evidence type="ECO:0000313" key="4">
    <source>
        <dbReference type="EMBL" id="TMQ53950.1"/>
    </source>
</evidence>
<dbReference type="EMBL" id="VBOT01000006">
    <property type="protein sequence ID" value="TMQ53950.1"/>
    <property type="molecule type" value="Genomic_DNA"/>
</dbReference>
<dbReference type="AlphaFoldDB" id="A0A538SRE2"/>
<dbReference type="GO" id="GO:0035925">
    <property type="term" value="F:mRNA 3'-UTR AU-rich region binding"/>
    <property type="evidence" value="ECO:0007669"/>
    <property type="project" value="TreeGrafter"/>
</dbReference>
<keyword evidence="2" id="KW-0560">Oxidoreductase</keyword>
<dbReference type="Gene3D" id="3.90.180.10">
    <property type="entry name" value="Medium-chain alcohol dehydrogenases, catalytic domain"/>
    <property type="match status" value="1"/>
</dbReference>
<dbReference type="InterPro" id="IPR020843">
    <property type="entry name" value="ER"/>
</dbReference>
<accession>A0A538SRE2</accession>
<dbReference type="PANTHER" id="PTHR48106:SF13">
    <property type="entry name" value="QUINONE OXIDOREDUCTASE-RELATED"/>
    <property type="match status" value="1"/>
</dbReference>
<proteinExistence type="predicted"/>
<evidence type="ECO:0000313" key="5">
    <source>
        <dbReference type="Proteomes" id="UP000320184"/>
    </source>
</evidence>
<dbReference type="PANTHER" id="PTHR48106">
    <property type="entry name" value="QUINONE OXIDOREDUCTASE PIG3-RELATED"/>
    <property type="match status" value="1"/>
</dbReference>
<dbReference type="GO" id="GO:0070402">
    <property type="term" value="F:NADPH binding"/>
    <property type="evidence" value="ECO:0007669"/>
    <property type="project" value="TreeGrafter"/>
</dbReference>
<sequence length="324" mass="34117">MKAVRIHAPGGPEKLVYEDVPDPIPGPGEALVAIEAAGVNFIDVYRRTGLYPIAFPAINGSEGAGTVVALGPGVSEVAAGDRVAYQGTMGSYAARAVVPAKQLVRLPEGVSTKQGAALMLQGMTAHYLACATYPLGPGHACLVHAAAGGVGLLLCQIAKLRGARVIGTVSTSEKAALAREAGADEVILYVERDFEAELKRLTAGAGVQVVYDSVGKASFERSLQCLARRGMMVLFGQSSGPVPPFDPQVLNRCGSLFLTRPKLDDYVATREELLERAGQVMDWVREGRLRLRIAAELPLSQAAEAHRRLEARATAGKILLIPGA</sequence>
<dbReference type="GO" id="GO:0005829">
    <property type="term" value="C:cytosol"/>
    <property type="evidence" value="ECO:0007669"/>
    <property type="project" value="TreeGrafter"/>
</dbReference>
<dbReference type="InterPro" id="IPR011032">
    <property type="entry name" value="GroES-like_sf"/>
</dbReference>
<dbReference type="Proteomes" id="UP000320184">
    <property type="component" value="Unassembled WGS sequence"/>
</dbReference>
<gene>
    <name evidence="4" type="ORF">E6K73_00645</name>
</gene>
<protein>
    <submittedName>
        <fullName evidence="4">Quinone oxidoreductase</fullName>
    </submittedName>
</protein>
<feature type="domain" description="Enoyl reductase (ER)" evidence="3">
    <location>
        <begin position="10"/>
        <end position="320"/>
    </location>
</feature>
<organism evidence="4 5">
    <name type="scientific">Eiseniibacteriota bacterium</name>
    <dbReference type="NCBI Taxonomy" id="2212470"/>
    <lineage>
        <taxon>Bacteria</taxon>
        <taxon>Candidatus Eiseniibacteriota</taxon>
    </lineage>
</organism>
<dbReference type="PROSITE" id="PS01162">
    <property type="entry name" value="QOR_ZETA_CRYSTAL"/>
    <property type="match status" value="1"/>
</dbReference>
<dbReference type="SUPFAM" id="SSF50129">
    <property type="entry name" value="GroES-like"/>
    <property type="match status" value="1"/>
</dbReference>
<dbReference type="InterPro" id="IPR047618">
    <property type="entry name" value="QOR-like"/>
</dbReference>
<dbReference type="SUPFAM" id="SSF51735">
    <property type="entry name" value="NAD(P)-binding Rossmann-fold domains"/>
    <property type="match status" value="1"/>
</dbReference>
<dbReference type="InterPro" id="IPR002364">
    <property type="entry name" value="Quin_OxRdtase/zeta-crystal_CS"/>
</dbReference>
<evidence type="ECO:0000259" key="3">
    <source>
        <dbReference type="SMART" id="SM00829"/>
    </source>
</evidence>
<evidence type="ECO:0000256" key="2">
    <source>
        <dbReference type="ARBA" id="ARBA00023002"/>
    </source>
</evidence>
<dbReference type="FunFam" id="3.40.50.720:FF:000053">
    <property type="entry name" value="Quinone oxidoreductase 1"/>
    <property type="match status" value="1"/>
</dbReference>
<dbReference type="Gene3D" id="3.40.50.720">
    <property type="entry name" value="NAD(P)-binding Rossmann-like Domain"/>
    <property type="match status" value="1"/>
</dbReference>
<dbReference type="InterPro" id="IPR036291">
    <property type="entry name" value="NAD(P)-bd_dom_sf"/>
</dbReference>
<name>A0A538SRE2_UNCEI</name>
<dbReference type="InterPro" id="IPR013149">
    <property type="entry name" value="ADH-like_C"/>
</dbReference>
<dbReference type="Pfam" id="PF08240">
    <property type="entry name" value="ADH_N"/>
    <property type="match status" value="1"/>
</dbReference>
<dbReference type="GO" id="GO:0003960">
    <property type="term" value="F:quinone reductase (NADPH) activity"/>
    <property type="evidence" value="ECO:0007669"/>
    <property type="project" value="InterPro"/>
</dbReference>